<evidence type="ECO:0000256" key="2">
    <source>
        <dbReference type="SAM" id="Phobius"/>
    </source>
</evidence>
<comment type="caution">
    <text evidence="5">The sequence shown here is derived from an EMBL/GenBank/DDBJ whole genome shotgun (WGS) entry which is preliminary data.</text>
</comment>
<keyword evidence="2" id="KW-1133">Transmembrane helix</keyword>
<sequence>MGNNHTKVNRKKDNRKKSSRKVIKYKRRPKAAAFIFAIILIYVVGFISLYLTKSKVRTYEVDMGALTSDATFTGIALRTEEIVNSGYSGDINYYKKESSRVKVDDTICTVDETGRVSQILSQYTKSDENSLSKQNLASIKSMLNNFRTNYDGSNFYDIYNLKTDLNSAVLQAMNENIIANLDSIISSTGSQNLFQTIKSEKSGVVAYYTDGYENVTKDNLSADLFNKNNYKKENLKSEDIVVAGSPAYKLVTDENWYICIMLDQKDISAYELDKKSSVSIKIKKDNIITSGSFTISNKDGNYYGIIGLNKYMIRYANERFLDIELTSTSNTGLKIPVSAITEEEFYTIPKAYLTTGGNSNTYGFICEEYSTNGDKTTRFVTADIYKSNDNVCYVSKEDFTAGSNIVKPDSTERYVIGAVEKLKGVYCINTGYTTFKLVDIIDENNEYVISKKSISHGVSIYDRIVLDAEKYSLNQLIY</sequence>
<dbReference type="Proteomes" id="UP000628463">
    <property type="component" value="Unassembled WGS sequence"/>
</dbReference>
<reference evidence="5 6" key="1">
    <citation type="submission" date="2020-08" db="EMBL/GenBank/DDBJ databases">
        <title>Genome public.</title>
        <authorList>
            <person name="Liu C."/>
            <person name="Sun Q."/>
        </authorList>
    </citation>
    <scope>NUCLEOTIDE SEQUENCE [LARGE SCALE GENOMIC DNA]</scope>
    <source>
        <strain evidence="5 6">NSJ-43</strain>
    </source>
</reference>
<dbReference type="Pfam" id="PF26018">
    <property type="entry name" value="BSH_RND_rel"/>
    <property type="match status" value="1"/>
</dbReference>
<feature type="domain" description="RND related barrel-sandwich hybrid" evidence="4">
    <location>
        <begin position="80"/>
        <end position="251"/>
    </location>
</feature>
<keyword evidence="2" id="KW-0812">Transmembrane</keyword>
<evidence type="ECO:0000256" key="1">
    <source>
        <dbReference type="SAM" id="MobiDB-lite"/>
    </source>
</evidence>
<evidence type="ECO:0000259" key="4">
    <source>
        <dbReference type="Pfam" id="PF26018"/>
    </source>
</evidence>
<dbReference type="InterPro" id="IPR058709">
    <property type="entry name" value="BSH_RND-rel"/>
</dbReference>
<feature type="region of interest" description="Disordered" evidence="1">
    <location>
        <begin position="1"/>
        <end position="20"/>
    </location>
</feature>
<dbReference type="Pfam" id="PF26011">
    <property type="entry name" value="Beta-barrel_RND_rel"/>
    <property type="match status" value="1"/>
</dbReference>
<name>A0ABR7G0S8_9FIRM</name>
<organism evidence="5 6">
    <name type="scientific">Lachnospira hominis</name>
    <name type="common">ex Liu et al. 2021</name>
    <dbReference type="NCBI Taxonomy" id="2763051"/>
    <lineage>
        <taxon>Bacteria</taxon>
        <taxon>Bacillati</taxon>
        <taxon>Bacillota</taxon>
        <taxon>Clostridia</taxon>
        <taxon>Lachnospirales</taxon>
        <taxon>Lachnospiraceae</taxon>
        <taxon>Lachnospira</taxon>
    </lineage>
</organism>
<protein>
    <recommendedName>
        <fullName evidence="7">Membrane fusion protein</fullName>
    </recommendedName>
</protein>
<feature type="compositionally biased region" description="Basic residues" evidence="1">
    <location>
        <begin position="7"/>
        <end position="20"/>
    </location>
</feature>
<gene>
    <name evidence="5" type="ORF">H8S01_08690</name>
</gene>
<keyword evidence="2" id="KW-0472">Membrane</keyword>
<keyword evidence="6" id="KW-1185">Reference proteome</keyword>
<dbReference type="InterPro" id="IPR058729">
    <property type="entry name" value="Beta-barrel_RND-rel"/>
</dbReference>
<feature type="transmembrane region" description="Helical" evidence="2">
    <location>
        <begin position="31"/>
        <end position="51"/>
    </location>
</feature>
<proteinExistence type="predicted"/>
<evidence type="ECO:0000313" key="6">
    <source>
        <dbReference type="Proteomes" id="UP000628463"/>
    </source>
</evidence>
<evidence type="ECO:0000313" key="5">
    <source>
        <dbReference type="EMBL" id="MBC5681035.1"/>
    </source>
</evidence>
<dbReference type="RefSeq" id="WP_186836920.1">
    <property type="nucleotide sequence ID" value="NZ_JACOPD010000005.1"/>
</dbReference>
<accession>A0ABR7G0S8</accession>
<dbReference type="EMBL" id="JACOPD010000005">
    <property type="protein sequence ID" value="MBC5681035.1"/>
    <property type="molecule type" value="Genomic_DNA"/>
</dbReference>
<feature type="domain" description="RND related beta-barrel" evidence="3">
    <location>
        <begin position="256"/>
        <end position="326"/>
    </location>
</feature>
<evidence type="ECO:0000259" key="3">
    <source>
        <dbReference type="Pfam" id="PF26011"/>
    </source>
</evidence>
<evidence type="ECO:0008006" key="7">
    <source>
        <dbReference type="Google" id="ProtNLM"/>
    </source>
</evidence>